<protein>
    <submittedName>
        <fullName evidence="3">Uncharacterized protein</fullName>
    </submittedName>
</protein>
<dbReference type="AlphaFoldDB" id="X5E401"/>
<sequence length="66" mass="7872">MEKTSAKRHLPRRNTKNRRGMAHYQRETEKTTEEWKKPLRNGKNQREMQGNAVVLHSAPVNCISRW</sequence>
<organism evidence="3 5">
    <name type="scientific">Draconibacterium orientale</name>
    <dbReference type="NCBI Taxonomy" id="1168034"/>
    <lineage>
        <taxon>Bacteria</taxon>
        <taxon>Pseudomonadati</taxon>
        <taxon>Bacteroidota</taxon>
        <taxon>Bacteroidia</taxon>
        <taxon>Marinilabiliales</taxon>
        <taxon>Prolixibacteraceae</taxon>
        <taxon>Draconibacterium</taxon>
    </lineage>
</organism>
<evidence type="ECO:0000313" key="5">
    <source>
        <dbReference type="Proteomes" id="UP000181981"/>
    </source>
</evidence>
<name>X5E401_9BACT</name>
<keyword evidence="4" id="KW-1185">Reference proteome</keyword>
<proteinExistence type="predicted"/>
<dbReference type="KEGG" id="dori:FH5T_17110"/>
<dbReference type="HOGENOM" id="CLU_2824208_0_0_10"/>
<reference evidence="2 4" key="1">
    <citation type="submission" date="2014-03" db="EMBL/GenBank/DDBJ databases">
        <title>Complete genome sequence of a deeply braunched marine Bacteroidia bacterium Draconibacterium orientale type strain FH5T.</title>
        <authorList>
            <person name="Li X."/>
            <person name="Wang X."/>
            <person name="Xie Z."/>
            <person name="Du Z."/>
            <person name="Chen G."/>
        </authorList>
    </citation>
    <scope>NUCLEOTIDE SEQUENCE [LARGE SCALE GENOMIC DNA]</scope>
    <source>
        <strain evidence="2 4">FH5</strain>
    </source>
</reference>
<evidence type="ECO:0000313" key="4">
    <source>
        <dbReference type="Proteomes" id="UP000023772"/>
    </source>
</evidence>
<gene>
    <name evidence="2" type="ORF">FH5T_17110</name>
    <name evidence="3" type="ORF">SAMN05444285_101250</name>
</gene>
<feature type="compositionally biased region" description="Basic residues" evidence="1">
    <location>
        <begin position="1"/>
        <end position="21"/>
    </location>
</feature>
<evidence type="ECO:0000313" key="3">
    <source>
        <dbReference type="EMBL" id="SES70399.1"/>
    </source>
</evidence>
<dbReference type="EMBL" id="CP007451">
    <property type="protein sequence ID" value="AHW62195.1"/>
    <property type="molecule type" value="Genomic_DNA"/>
</dbReference>
<evidence type="ECO:0000313" key="2">
    <source>
        <dbReference type="EMBL" id="AHW62195.1"/>
    </source>
</evidence>
<accession>X5E401</accession>
<dbReference type="Proteomes" id="UP000181981">
    <property type="component" value="Unassembled WGS sequence"/>
</dbReference>
<dbReference type="EMBL" id="FOHT01000001">
    <property type="protein sequence ID" value="SES70399.1"/>
    <property type="molecule type" value="Genomic_DNA"/>
</dbReference>
<dbReference type="Proteomes" id="UP000023772">
    <property type="component" value="Chromosome"/>
</dbReference>
<reference evidence="3 5" key="2">
    <citation type="submission" date="2016-10" db="EMBL/GenBank/DDBJ databases">
        <authorList>
            <person name="de Groot N.N."/>
        </authorList>
    </citation>
    <scope>NUCLEOTIDE SEQUENCE [LARGE SCALE GENOMIC DNA]</scope>
    <source>
        <strain evidence="3 5">DSM 25947</strain>
    </source>
</reference>
<dbReference type="RefSeq" id="WP_139177988.1">
    <property type="nucleotide sequence ID" value="NZ_FOHT01000001.1"/>
</dbReference>
<feature type="compositionally biased region" description="Basic and acidic residues" evidence="1">
    <location>
        <begin position="24"/>
        <end position="37"/>
    </location>
</feature>
<evidence type="ECO:0000256" key="1">
    <source>
        <dbReference type="SAM" id="MobiDB-lite"/>
    </source>
</evidence>
<feature type="region of interest" description="Disordered" evidence="1">
    <location>
        <begin position="1"/>
        <end position="52"/>
    </location>
</feature>